<dbReference type="AlphaFoldDB" id="A0A4Q9KPN0"/>
<dbReference type="EMBL" id="PIXR01003624">
    <property type="protein sequence ID" value="TBT96562.1"/>
    <property type="molecule type" value="Genomic_DNA"/>
</dbReference>
<reference evidence="1 2" key="1">
    <citation type="submission" date="2017-12" db="EMBL/GenBank/DDBJ databases">
        <authorList>
            <person name="Pombert J.-F."/>
            <person name="Haag K.L."/>
            <person name="Ebert D."/>
        </authorList>
    </citation>
    <scope>NUCLEOTIDE SEQUENCE [LARGE SCALE GENOMIC DNA]</scope>
    <source>
        <strain evidence="1">IL-BN-2</strain>
    </source>
</reference>
<accession>A0A4Q9KPN0</accession>
<name>A0A4Q9KPN0_9MICR</name>
<dbReference type="VEuPathDB" id="MicrosporidiaDB:CWI39_3624p0010"/>
<protein>
    <submittedName>
        <fullName evidence="1">Uncharacterized protein</fullName>
    </submittedName>
</protein>
<dbReference type="Proteomes" id="UP000293045">
    <property type="component" value="Unassembled WGS sequence"/>
</dbReference>
<proteinExistence type="predicted"/>
<gene>
    <name evidence="1" type="ORF">CWI39_3624p0010</name>
</gene>
<comment type="caution">
    <text evidence="1">The sequence shown here is derived from an EMBL/GenBank/DDBJ whole genome shotgun (WGS) entry which is preliminary data.</text>
</comment>
<organism evidence="1 2">
    <name type="scientific">Hamiltosporidium magnivora</name>
    <dbReference type="NCBI Taxonomy" id="148818"/>
    <lineage>
        <taxon>Eukaryota</taxon>
        <taxon>Fungi</taxon>
        <taxon>Fungi incertae sedis</taxon>
        <taxon>Microsporidia</taxon>
        <taxon>Dubosqiidae</taxon>
        <taxon>Hamiltosporidium</taxon>
    </lineage>
</organism>
<evidence type="ECO:0000313" key="2">
    <source>
        <dbReference type="Proteomes" id="UP000293045"/>
    </source>
</evidence>
<evidence type="ECO:0000313" key="1">
    <source>
        <dbReference type="EMBL" id="TBT96562.1"/>
    </source>
</evidence>
<sequence length="60" mass="6990">MECWGSSHLYFYVGETPECLKSENDNVLKCIEEKSRSHNGNLPLTTILTLRKQKFSNKDR</sequence>